<reference evidence="1" key="1">
    <citation type="submission" date="2013-04" db="EMBL/GenBank/DDBJ databases">
        <title>The genome sequencing project of 58 acetic acid bacteria.</title>
        <authorList>
            <person name="Okamoto-Kainuma A."/>
            <person name="Ishikawa M."/>
            <person name="Umino S."/>
            <person name="Koizumi Y."/>
            <person name="Shiwa Y."/>
            <person name="Yoshikawa H."/>
            <person name="Matsutani M."/>
            <person name="Matsushita K."/>
        </authorList>
    </citation>
    <scope>NUCLEOTIDE SEQUENCE</scope>
    <source>
        <strain evidence="1">DSM 15669</strain>
    </source>
</reference>
<dbReference type="SUPFAM" id="SSF75169">
    <property type="entry name" value="DsrEFH-like"/>
    <property type="match status" value="1"/>
</dbReference>
<dbReference type="InterPro" id="IPR027396">
    <property type="entry name" value="DsrEFH-like"/>
</dbReference>
<dbReference type="InterPro" id="IPR032836">
    <property type="entry name" value="DsrE2-like"/>
</dbReference>
<accession>A0ABQ0P4T6</accession>
<organism evidence="1 2">
    <name type="scientific">Saccharibacter floricola DSM 15669</name>
    <dbReference type="NCBI Taxonomy" id="1123227"/>
    <lineage>
        <taxon>Bacteria</taxon>
        <taxon>Pseudomonadati</taxon>
        <taxon>Pseudomonadota</taxon>
        <taxon>Alphaproteobacteria</taxon>
        <taxon>Acetobacterales</taxon>
        <taxon>Acetobacteraceae</taxon>
        <taxon>Saccharibacter</taxon>
    </lineage>
</organism>
<evidence type="ECO:0000313" key="2">
    <source>
        <dbReference type="Proteomes" id="UP001062901"/>
    </source>
</evidence>
<dbReference type="Proteomes" id="UP001062901">
    <property type="component" value="Unassembled WGS sequence"/>
</dbReference>
<comment type="caution">
    <text evidence="1">The sequence shown here is derived from an EMBL/GenBank/DDBJ whole genome shotgun (WGS) entry which is preliminary data.</text>
</comment>
<gene>
    <name evidence="1" type="ORF">AA15669_2025</name>
</gene>
<keyword evidence="2" id="KW-1185">Reference proteome</keyword>
<evidence type="ECO:0000313" key="1">
    <source>
        <dbReference type="EMBL" id="GBQ09032.1"/>
    </source>
</evidence>
<protein>
    <submittedName>
        <fullName evidence="1">Uncharacterized protein</fullName>
    </submittedName>
</protein>
<dbReference type="Pfam" id="PF13686">
    <property type="entry name" value="DrsE_2"/>
    <property type="match status" value="1"/>
</dbReference>
<proteinExistence type="predicted"/>
<name>A0ABQ0P4T6_9PROT</name>
<dbReference type="EMBL" id="BAQD01000147">
    <property type="protein sequence ID" value="GBQ09032.1"/>
    <property type="molecule type" value="Genomic_DNA"/>
</dbReference>
<dbReference type="Gene3D" id="3.40.1260.10">
    <property type="entry name" value="DsrEFH-like"/>
    <property type="match status" value="1"/>
</dbReference>
<sequence>MEGLEGALSDGLLKARHIPSLRELRDAIISLGGAFMACETGMKMAGLSSDDLMEGIRVRGMVSFLTEIGSHPIMTL</sequence>